<name>A0A483CU87_9EURY</name>
<evidence type="ECO:0000256" key="2">
    <source>
        <dbReference type="ARBA" id="ARBA00022723"/>
    </source>
</evidence>
<dbReference type="Gene3D" id="3.30.70.20">
    <property type="match status" value="2"/>
</dbReference>
<dbReference type="AlphaFoldDB" id="A0A483CU87"/>
<keyword evidence="2" id="KW-0479">Metal-binding</keyword>
<keyword evidence="7" id="KW-1185">Reference proteome</keyword>
<feature type="domain" description="4Fe-4S ferredoxin-type" evidence="5">
    <location>
        <begin position="32"/>
        <end position="61"/>
    </location>
</feature>
<dbReference type="PROSITE" id="PS51379">
    <property type="entry name" value="4FE4S_FER_2"/>
    <property type="match status" value="2"/>
</dbReference>
<dbReference type="InterPro" id="IPR017896">
    <property type="entry name" value="4Fe4S_Fe-S-bd"/>
</dbReference>
<feature type="domain" description="4Fe-4S ferredoxin-type" evidence="5">
    <location>
        <begin position="2"/>
        <end position="31"/>
    </location>
</feature>
<dbReference type="SUPFAM" id="SSF54862">
    <property type="entry name" value="4Fe-4S ferredoxins"/>
    <property type="match status" value="1"/>
</dbReference>
<protein>
    <submittedName>
        <fullName evidence="6">Ferredoxin</fullName>
    </submittedName>
</protein>
<organism evidence="6 7">
    <name type="scientific">Methanofollis fontis</name>
    <dbReference type="NCBI Taxonomy" id="2052832"/>
    <lineage>
        <taxon>Archaea</taxon>
        <taxon>Methanobacteriati</taxon>
        <taxon>Methanobacteriota</taxon>
        <taxon>Stenosarchaea group</taxon>
        <taxon>Methanomicrobia</taxon>
        <taxon>Methanomicrobiales</taxon>
        <taxon>Methanomicrobiaceae</taxon>
        <taxon>Methanofollis</taxon>
    </lineage>
</organism>
<dbReference type="PANTHER" id="PTHR43687:SF1">
    <property type="entry name" value="FERREDOXIN III"/>
    <property type="match status" value="1"/>
</dbReference>
<dbReference type="RefSeq" id="WP_130646655.1">
    <property type="nucleotide sequence ID" value="NZ_PGCL01000002.1"/>
</dbReference>
<reference evidence="6 7" key="1">
    <citation type="submission" date="2017-11" db="EMBL/GenBank/DDBJ databases">
        <title>Isolation and Characterization of Methanofollis Species from Methane Seep Offshore SW Taiwan.</title>
        <authorList>
            <person name="Teng N.-H."/>
            <person name="Lai M.-C."/>
            <person name="Chen S.-C."/>
        </authorList>
    </citation>
    <scope>NUCLEOTIDE SEQUENCE [LARGE SCALE GENOMIC DNA]</scope>
    <source>
        <strain evidence="6 7">FWC-SCC2</strain>
    </source>
</reference>
<evidence type="ECO:0000259" key="5">
    <source>
        <dbReference type="PROSITE" id="PS51379"/>
    </source>
</evidence>
<keyword evidence="1" id="KW-0004">4Fe-4S</keyword>
<dbReference type="PANTHER" id="PTHR43687">
    <property type="entry name" value="ADENYLYLSULFATE REDUCTASE, BETA SUBUNIT"/>
    <property type="match status" value="1"/>
</dbReference>
<dbReference type="InterPro" id="IPR017900">
    <property type="entry name" value="4Fe4S_Fe_S_CS"/>
</dbReference>
<dbReference type="GO" id="GO:0046872">
    <property type="term" value="F:metal ion binding"/>
    <property type="evidence" value="ECO:0007669"/>
    <property type="project" value="UniProtKB-KW"/>
</dbReference>
<keyword evidence="4" id="KW-0411">Iron-sulfur</keyword>
<sequence>MIEISVDPVACNGCGLCVKDCPMRVYEMKDGVSVPVRPENCMGCLSCHEICPAQALEHRGVYPSKRNYIDIRVCEMINRVI</sequence>
<accession>A0A483CU87</accession>
<dbReference type="OrthoDB" id="23833at2157"/>
<dbReference type="GO" id="GO:0051539">
    <property type="term" value="F:4 iron, 4 sulfur cluster binding"/>
    <property type="evidence" value="ECO:0007669"/>
    <property type="project" value="UniProtKB-KW"/>
</dbReference>
<dbReference type="InterPro" id="IPR050572">
    <property type="entry name" value="Fe-S_Ferredoxin"/>
</dbReference>
<dbReference type="EMBL" id="PGCL01000002">
    <property type="protein sequence ID" value="TAJ44848.1"/>
    <property type="molecule type" value="Genomic_DNA"/>
</dbReference>
<dbReference type="GO" id="GO:0016491">
    <property type="term" value="F:oxidoreductase activity"/>
    <property type="evidence" value="ECO:0007669"/>
    <property type="project" value="UniProtKB-ARBA"/>
</dbReference>
<evidence type="ECO:0000313" key="7">
    <source>
        <dbReference type="Proteomes" id="UP000292580"/>
    </source>
</evidence>
<evidence type="ECO:0000256" key="1">
    <source>
        <dbReference type="ARBA" id="ARBA00022485"/>
    </source>
</evidence>
<evidence type="ECO:0000313" key="6">
    <source>
        <dbReference type="EMBL" id="TAJ44848.1"/>
    </source>
</evidence>
<dbReference type="Pfam" id="PF13237">
    <property type="entry name" value="Fer4_10"/>
    <property type="match status" value="1"/>
</dbReference>
<evidence type="ECO:0000256" key="3">
    <source>
        <dbReference type="ARBA" id="ARBA00023004"/>
    </source>
</evidence>
<proteinExistence type="predicted"/>
<keyword evidence="3" id="KW-0408">Iron</keyword>
<dbReference type="PROSITE" id="PS00198">
    <property type="entry name" value="4FE4S_FER_1"/>
    <property type="match status" value="1"/>
</dbReference>
<gene>
    <name evidence="6" type="ORF">CUJ86_06050</name>
</gene>
<dbReference type="Proteomes" id="UP000292580">
    <property type="component" value="Unassembled WGS sequence"/>
</dbReference>
<comment type="caution">
    <text evidence="6">The sequence shown here is derived from an EMBL/GenBank/DDBJ whole genome shotgun (WGS) entry which is preliminary data.</text>
</comment>
<evidence type="ECO:0000256" key="4">
    <source>
        <dbReference type="ARBA" id="ARBA00023014"/>
    </source>
</evidence>